<gene>
    <name evidence="2" type="ORF">AMELA_G00184800</name>
</gene>
<feature type="chain" id="PRO_5029725601" description="Secreted protein" evidence="1">
    <location>
        <begin position="25"/>
        <end position="96"/>
    </location>
</feature>
<feature type="signal peptide" evidence="1">
    <location>
        <begin position="1"/>
        <end position="24"/>
    </location>
</feature>
<dbReference type="EMBL" id="JAAGNN010000016">
    <property type="protein sequence ID" value="KAF4078716.1"/>
    <property type="molecule type" value="Genomic_DNA"/>
</dbReference>
<dbReference type="Proteomes" id="UP000593565">
    <property type="component" value="Unassembled WGS sequence"/>
</dbReference>
<dbReference type="AlphaFoldDB" id="A0A7J6A7E3"/>
<proteinExistence type="predicted"/>
<organism evidence="2 3">
    <name type="scientific">Ameiurus melas</name>
    <name type="common">Black bullhead</name>
    <name type="synonym">Silurus melas</name>
    <dbReference type="NCBI Taxonomy" id="219545"/>
    <lineage>
        <taxon>Eukaryota</taxon>
        <taxon>Metazoa</taxon>
        <taxon>Chordata</taxon>
        <taxon>Craniata</taxon>
        <taxon>Vertebrata</taxon>
        <taxon>Euteleostomi</taxon>
        <taxon>Actinopterygii</taxon>
        <taxon>Neopterygii</taxon>
        <taxon>Teleostei</taxon>
        <taxon>Ostariophysi</taxon>
        <taxon>Siluriformes</taxon>
        <taxon>Ictaluridae</taxon>
        <taxon>Ameiurus</taxon>
    </lineage>
</organism>
<evidence type="ECO:0000256" key="1">
    <source>
        <dbReference type="SAM" id="SignalP"/>
    </source>
</evidence>
<evidence type="ECO:0000313" key="2">
    <source>
        <dbReference type="EMBL" id="KAF4078716.1"/>
    </source>
</evidence>
<sequence>MDHLQRALVHQLLCPLLVISHCDTGCFCLRDDSIRDFTEELDILQGILISDALLGDVLPLDQLQSPMNHHFVSFTHILLPESKEPYHTESFSFLPI</sequence>
<keyword evidence="1" id="KW-0732">Signal</keyword>
<name>A0A7J6A7E3_AMEME</name>
<evidence type="ECO:0008006" key="4">
    <source>
        <dbReference type="Google" id="ProtNLM"/>
    </source>
</evidence>
<reference evidence="2 3" key="1">
    <citation type="submission" date="2020-02" db="EMBL/GenBank/DDBJ databases">
        <title>A chromosome-scale genome assembly of the black bullhead catfish (Ameiurus melas).</title>
        <authorList>
            <person name="Wen M."/>
            <person name="Zham M."/>
            <person name="Cabau C."/>
            <person name="Klopp C."/>
            <person name="Donnadieu C."/>
            <person name="Roques C."/>
            <person name="Bouchez O."/>
            <person name="Lampietro C."/>
            <person name="Jouanno E."/>
            <person name="Herpin A."/>
            <person name="Louis A."/>
            <person name="Berthelot C."/>
            <person name="Parey E."/>
            <person name="Roest-Crollius H."/>
            <person name="Braasch I."/>
            <person name="Postlethwait J."/>
            <person name="Robinson-Rechavi M."/>
            <person name="Echchiki A."/>
            <person name="Begum T."/>
            <person name="Montfort J."/>
            <person name="Schartl M."/>
            <person name="Bobe J."/>
            <person name="Guiguen Y."/>
        </authorList>
    </citation>
    <scope>NUCLEOTIDE SEQUENCE [LARGE SCALE GENOMIC DNA]</scope>
    <source>
        <strain evidence="2">M_S1</strain>
        <tissue evidence="2">Blood</tissue>
    </source>
</reference>
<comment type="caution">
    <text evidence="2">The sequence shown here is derived from an EMBL/GenBank/DDBJ whole genome shotgun (WGS) entry which is preliminary data.</text>
</comment>
<accession>A0A7J6A7E3</accession>
<protein>
    <recommendedName>
        <fullName evidence="4">Secreted protein</fullName>
    </recommendedName>
</protein>
<keyword evidence="3" id="KW-1185">Reference proteome</keyword>
<evidence type="ECO:0000313" key="3">
    <source>
        <dbReference type="Proteomes" id="UP000593565"/>
    </source>
</evidence>